<keyword evidence="3" id="KW-1185">Reference proteome</keyword>
<proteinExistence type="predicted"/>
<dbReference type="PANTHER" id="PTHR35486:SF1">
    <property type="entry name" value="OS02G0689500 PROTEIN"/>
    <property type="match status" value="1"/>
</dbReference>
<organism evidence="2 3">
    <name type="scientific">Kalanchoe fedtschenkoi</name>
    <name type="common">Lavender scallops</name>
    <name type="synonym">South American air plant</name>
    <dbReference type="NCBI Taxonomy" id="63787"/>
    <lineage>
        <taxon>Eukaryota</taxon>
        <taxon>Viridiplantae</taxon>
        <taxon>Streptophyta</taxon>
        <taxon>Embryophyta</taxon>
        <taxon>Tracheophyta</taxon>
        <taxon>Spermatophyta</taxon>
        <taxon>Magnoliopsida</taxon>
        <taxon>eudicotyledons</taxon>
        <taxon>Gunneridae</taxon>
        <taxon>Pentapetalae</taxon>
        <taxon>Saxifragales</taxon>
        <taxon>Crassulaceae</taxon>
        <taxon>Kalanchoe</taxon>
    </lineage>
</organism>
<feature type="compositionally biased region" description="Basic and acidic residues" evidence="1">
    <location>
        <begin position="148"/>
        <end position="168"/>
    </location>
</feature>
<dbReference type="PANTHER" id="PTHR35486">
    <property type="entry name" value="EXPRESSED PROTEIN"/>
    <property type="match status" value="1"/>
</dbReference>
<protein>
    <submittedName>
        <fullName evidence="2">Uncharacterized protein</fullName>
    </submittedName>
</protein>
<dbReference type="OMA" id="GDIAYEY"/>
<feature type="region of interest" description="Disordered" evidence="1">
    <location>
        <begin position="246"/>
        <end position="271"/>
    </location>
</feature>
<evidence type="ECO:0000313" key="3">
    <source>
        <dbReference type="Proteomes" id="UP000594263"/>
    </source>
</evidence>
<accession>A0A7N0UR75</accession>
<dbReference type="AlphaFoldDB" id="A0A7N0UR75"/>
<reference evidence="2" key="1">
    <citation type="submission" date="2021-01" db="UniProtKB">
        <authorList>
            <consortium name="EnsemblPlants"/>
        </authorList>
    </citation>
    <scope>IDENTIFICATION</scope>
</reference>
<evidence type="ECO:0000256" key="1">
    <source>
        <dbReference type="SAM" id="MobiDB-lite"/>
    </source>
</evidence>
<feature type="region of interest" description="Disordered" evidence="1">
    <location>
        <begin position="123"/>
        <end position="203"/>
    </location>
</feature>
<feature type="region of interest" description="Disordered" evidence="1">
    <location>
        <begin position="82"/>
        <end position="104"/>
    </location>
</feature>
<feature type="compositionally biased region" description="Polar residues" evidence="1">
    <location>
        <begin position="86"/>
        <end position="103"/>
    </location>
</feature>
<evidence type="ECO:0000313" key="2">
    <source>
        <dbReference type="EnsemblPlants" id="Kaladp0079s0039.1.v1.1.CDS.1"/>
    </source>
</evidence>
<sequence length="271" mass="30040">MKCRQHSADLSSAVGVCATCLRERLFVLISAQSRHSEPHYDDSRKSDPSLYPIFPRSVSPYVGRRKLSDATDLLRGCNASDRRFRSTPQVGPSAGGFQTTISESSKKTRSRFSFIASLFKSRSHKPESNSSPLWRPAVSKSKSAPKFVGERIQNRLTDRGMSPERPWCDDEEDSSSPSSESREPAWKQTPVSSAVAPSTRRRSHMSGFPFCLSPLVRASPNRNWNRNSLAAEGGEVAGASRKKQLAAANSFGKNRSKKMADFGRGGYNHRR</sequence>
<dbReference type="Gramene" id="Kaladp0079s0039.1.v1.1">
    <property type="protein sequence ID" value="Kaladp0079s0039.1.v1.1.CDS.1"/>
    <property type="gene ID" value="Kaladp0079s0039.v1.1"/>
</dbReference>
<dbReference type="EnsemblPlants" id="Kaladp0079s0039.1.v1.1">
    <property type="protein sequence ID" value="Kaladp0079s0039.1.v1.1.CDS.1"/>
    <property type="gene ID" value="Kaladp0079s0039.v1.1"/>
</dbReference>
<dbReference type="Proteomes" id="UP000594263">
    <property type="component" value="Unplaced"/>
</dbReference>
<name>A0A7N0UR75_KALFE</name>